<dbReference type="InterPro" id="IPR024516">
    <property type="entry name" value="Mce_C"/>
</dbReference>
<protein>
    <submittedName>
        <fullName evidence="4">MCE family lipoprotein LprM</fullName>
    </submittedName>
</protein>
<evidence type="ECO:0000256" key="1">
    <source>
        <dbReference type="SAM" id="SignalP"/>
    </source>
</evidence>
<dbReference type="RefSeq" id="WP_030136239.1">
    <property type="nucleotide sequence ID" value="NZ_JAKNRE010000005.1"/>
</dbReference>
<accession>A0AAV2WNQ2</accession>
<organism evidence="4 5">
    <name type="scientific">Mycolicibacterium neoaurum</name>
    <name type="common">Mycobacterium neoaurum</name>
    <dbReference type="NCBI Taxonomy" id="1795"/>
    <lineage>
        <taxon>Bacteria</taxon>
        <taxon>Bacillati</taxon>
        <taxon>Actinomycetota</taxon>
        <taxon>Actinomycetes</taxon>
        <taxon>Mycobacteriales</taxon>
        <taxon>Mycobacteriaceae</taxon>
        <taxon>Mycolicibacterium</taxon>
    </lineage>
</organism>
<dbReference type="PANTHER" id="PTHR33371">
    <property type="entry name" value="INTERMEMBRANE PHOSPHOLIPID TRANSPORT SYSTEM BINDING PROTEIN MLAD-RELATED"/>
    <property type="match status" value="1"/>
</dbReference>
<evidence type="ECO:0000259" key="2">
    <source>
        <dbReference type="Pfam" id="PF02470"/>
    </source>
</evidence>
<name>A0AAV2WNQ2_MYCNE</name>
<dbReference type="InterPro" id="IPR052336">
    <property type="entry name" value="MlaD_Phospholipid_Transporter"/>
</dbReference>
<feature type="chain" id="PRO_5043898406" evidence="1">
    <location>
        <begin position="21"/>
        <end position="376"/>
    </location>
</feature>
<dbReference type="GO" id="GO:0005576">
    <property type="term" value="C:extracellular region"/>
    <property type="evidence" value="ECO:0007669"/>
    <property type="project" value="TreeGrafter"/>
</dbReference>
<keyword evidence="4" id="KW-0449">Lipoprotein</keyword>
<dbReference type="NCBIfam" id="TIGR00996">
    <property type="entry name" value="Mtu_fam_mce"/>
    <property type="match status" value="1"/>
</dbReference>
<evidence type="ECO:0000313" key="5">
    <source>
        <dbReference type="Proteomes" id="UP000028864"/>
    </source>
</evidence>
<reference evidence="4" key="1">
    <citation type="submission" date="2014-05" db="EMBL/GenBank/DDBJ databases">
        <authorList>
            <person name="Urmite Genomes"/>
        </authorList>
    </citation>
    <scope>NUCLEOTIDE SEQUENCE</scope>
    <source>
        <strain evidence="4">DSM 44074</strain>
    </source>
</reference>
<dbReference type="InterPro" id="IPR003399">
    <property type="entry name" value="Mce/MlaD"/>
</dbReference>
<gene>
    <name evidence="4" type="primary">lprM_1</name>
    <name evidence="4" type="ORF">BN1047_03617</name>
</gene>
<sequence length="376" mass="40193">MRTRLVKTQILGSLLIVAAAATGCQWKGLNSVALPGVEGRGPGSYTIQAQMPDIDHLSPNSRVRVGDVTVGNVTDIERQGWHALVTMSLNGDVVLPANATATLGQTSLLGSQHIELAAPPDPQGRLQAGAVIPLESSGAYPTTEQTLAAISLLLNGGGLGNVQDITAAFSQAFTGREADLRSLIEQLDRFIAYNNDQKGDIIAAAESLNSLVGQVAEQKPVVDRALQTLPEAVEVLKDQRDTLAEALVQLGRFSALAADSTNQTREALVAELKALGPTLESLANAGPALTRGLSFLTTYPFPKETITNWMRGDYANLTLVVDLTLSRMDQGLFTGTRWEGDLTELEMQWGRTIGQLPSPYTAVNPLVAPYRWDQGR</sequence>
<dbReference type="Pfam" id="PF11887">
    <property type="entry name" value="Mce4_CUP1"/>
    <property type="match status" value="1"/>
</dbReference>
<dbReference type="Proteomes" id="UP000028864">
    <property type="component" value="Unassembled WGS sequence"/>
</dbReference>
<dbReference type="InterPro" id="IPR005693">
    <property type="entry name" value="Mce"/>
</dbReference>
<feature type="domain" description="Mammalian cell entry C-terminal" evidence="3">
    <location>
        <begin position="124"/>
        <end position="290"/>
    </location>
</feature>
<dbReference type="AlphaFoldDB" id="A0AAV2WNQ2"/>
<feature type="signal peptide" evidence="1">
    <location>
        <begin position="1"/>
        <end position="20"/>
    </location>
</feature>
<keyword evidence="1" id="KW-0732">Signal</keyword>
<proteinExistence type="predicted"/>
<dbReference type="PANTHER" id="PTHR33371:SF15">
    <property type="entry name" value="LIPOPROTEIN LPRN"/>
    <property type="match status" value="1"/>
</dbReference>
<dbReference type="PROSITE" id="PS51257">
    <property type="entry name" value="PROKAR_LIPOPROTEIN"/>
    <property type="match status" value="1"/>
</dbReference>
<dbReference type="Pfam" id="PF02470">
    <property type="entry name" value="MlaD"/>
    <property type="match status" value="1"/>
</dbReference>
<evidence type="ECO:0000259" key="3">
    <source>
        <dbReference type="Pfam" id="PF11887"/>
    </source>
</evidence>
<evidence type="ECO:0000313" key="4">
    <source>
        <dbReference type="EMBL" id="CDQ45717.1"/>
    </source>
</evidence>
<feature type="domain" description="Mce/MlaD" evidence="2">
    <location>
        <begin position="44"/>
        <end position="117"/>
    </location>
</feature>
<dbReference type="EMBL" id="LK021339">
    <property type="protein sequence ID" value="CDQ45717.1"/>
    <property type="molecule type" value="Genomic_DNA"/>
</dbReference>
<reference evidence="4" key="2">
    <citation type="submission" date="2015-09" db="EMBL/GenBank/DDBJ databases">
        <title>Draft genome sequence of Mycobacterium neoaurum DSM 44074.</title>
        <authorList>
            <person name="Croce O."/>
            <person name="Robert C."/>
            <person name="Raoult D."/>
            <person name="Drancourt M."/>
        </authorList>
    </citation>
    <scope>NUCLEOTIDE SEQUENCE</scope>
    <source>
        <strain evidence="4">DSM 44074</strain>
    </source>
</reference>